<evidence type="ECO:0000313" key="1">
    <source>
        <dbReference type="EnsemblMetazoa" id="AFUN008542-PA"/>
    </source>
</evidence>
<protein>
    <submittedName>
        <fullName evidence="1">Uncharacterized protein</fullName>
    </submittedName>
</protein>
<dbReference type="VEuPathDB" id="VectorBase:AFUN008542"/>
<dbReference type="EnsemblMetazoa" id="AFUN008542-RA">
    <property type="protein sequence ID" value="AFUN008542-PA"/>
    <property type="gene ID" value="AFUN008542"/>
</dbReference>
<name>A0A182RQK0_ANOFN</name>
<sequence>MEENNKPYHSNLGQLIDLPPLPFFEEMVIQNNLQDELRFAILHLSPMKSTLMRIFEAETHATMRIANMDDIREQQRRLSAKSVGISATIPVLYDVYSEISAEGAQSFRVVPKQKLEPITHHEQFPPEVCFPPDLDPNVSTLDNEITTIDDIVLFNHNLSNPMCEALEDFMNAL</sequence>
<accession>A0A182RQK0</accession>
<dbReference type="AlphaFoldDB" id="A0A182RQK0"/>
<proteinExistence type="predicted"/>
<organism evidence="1">
    <name type="scientific">Anopheles funestus</name>
    <name type="common">African malaria mosquito</name>
    <dbReference type="NCBI Taxonomy" id="62324"/>
    <lineage>
        <taxon>Eukaryota</taxon>
        <taxon>Metazoa</taxon>
        <taxon>Ecdysozoa</taxon>
        <taxon>Arthropoda</taxon>
        <taxon>Hexapoda</taxon>
        <taxon>Insecta</taxon>
        <taxon>Pterygota</taxon>
        <taxon>Neoptera</taxon>
        <taxon>Endopterygota</taxon>
        <taxon>Diptera</taxon>
        <taxon>Nematocera</taxon>
        <taxon>Culicoidea</taxon>
        <taxon>Culicidae</taxon>
        <taxon>Anophelinae</taxon>
        <taxon>Anopheles</taxon>
    </lineage>
</organism>
<dbReference type="VEuPathDB" id="VectorBase:AFUN2_011903"/>
<reference evidence="1" key="1">
    <citation type="submission" date="2020-05" db="UniProtKB">
        <authorList>
            <consortium name="EnsemblMetazoa"/>
        </authorList>
    </citation>
    <scope>IDENTIFICATION</scope>
    <source>
        <strain evidence="1">FUMOZ</strain>
    </source>
</reference>